<keyword evidence="3" id="KW-1185">Reference proteome</keyword>
<protein>
    <submittedName>
        <fullName evidence="2">Uncharacterized protein</fullName>
    </submittedName>
</protein>
<feature type="region of interest" description="Disordered" evidence="1">
    <location>
        <begin position="87"/>
        <end position="111"/>
    </location>
</feature>
<gene>
    <name evidence="2" type="ORF">OE88DRAFT_1648866</name>
</gene>
<feature type="compositionally biased region" description="Polar residues" evidence="1">
    <location>
        <begin position="102"/>
        <end position="111"/>
    </location>
</feature>
<organism evidence="2 3">
    <name type="scientific">Heliocybe sulcata</name>
    <dbReference type="NCBI Taxonomy" id="5364"/>
    <lineage>
        <taxon>Eukaryota</taxon>
        <taxon>Fungi</taxon>
        <taxon>Dikarya</taxon>
        <taxon>Basidiomycota</taxon>
        <taxon>Agaricomycotina</taxon>
        <taxon>Agaricomycetes</taxon>
        <taxon>Gloeophyllales</taxon>
        <taxon>Gloeophyllaceae</taxon>
        <taxon>Heliocybe</taxon>
    </lineage>
</organism>
<proteinExistence type="predicted"/>
<name>A0A5C3MKQ0_9AGAM</name>
<accession>A0A5C3MKQ0</accession>
<evidence type="ECO:0000313" key="2">
    <source>
        <dbReference type="EMBL" id="TFK45979.1"/>
    </source>
</evidence>
<dbReference type="Proteomes" id="UP000305948">
    <property type="component" value="Unassembled WGS sequence"/>
</dbReference>
<reference evidence="2 3" key="1">
    <citation type="journal article" date="2019" name="Nat. Ecol. Evol.">
        <title>Megaphylogeny resolves global patterns of mushroom evolution.</title>
        <authorList>
            <person name="Varga T."/>
            <person name="Krizsan K."/>
            <person name="Foldi C."/>
            <person name="Dima B."/>
            <person name="Sanchez-Garcia M."/>
            <person name="Sanchez-Ramirez S."/>
            <person name="Szollosi G.J."/>
            <person name="Szarkandi J.G."/>
            <person name="Papp V."/>
            <person name="Albert L."/>
            <person name="Andreopoulos W."/>
            <person name="Angelini C."/>
            <person name="Antonin V."/>
            <person name="Barry K.W."/>
            <person name="Bougher N.L."/>
            <person name="Buchanan P."/>
            <person name="Buyck B."/>
            <person name="Bense V."/>
            <person name="Catcheside P."/>
            <person name="Chovatia M."/>
            <person name="Cooper J."/>
            <person name="Damon W."/>
            <person name="Desjardin D."/>
            <person name="Finy P."/>
            <person name="Geml J."/>
            <person name="Haridas S."/>
            <person name="Hughes K."/>
            <person name="Justo A."/>
            <person name="Karasinski D."/>
            <person name="Kautmanova I."/>
            <person name="Kiss B."/>
            <person name="Kocsube S."/>
            <person name="Kotiranta H."/>
            <person name="LaButti K.M."/>
            <person name="Lechner B.E."/>
            <person name="Liimatainen K."/>
            <person name="Lipzen A."/>
            <person name="Lukacs Z."/>
            <person name="Mihaltcheva S."/>
            <person name="Morgado L.N."/>
            <person name="Niskanen T."/>
            <person name="Noordeloos M.E."/>
            <person name="Ohm R.A."/>
            <person name="Ortiz-Santana B."/>
            <person name="Ovrebo C."/>
            <person name="Racz N."/>
            <person name="Riley R."/>
            <person name="Savchenko A."/>
            <person name="Shiryaev A."/>
            <person name="Soop K."/>
            <person name="Spirin V."/>
            <person name="Szebenyi C."/>
            <person name="Tomsovsky M."/>
            <person name="Tulloss R.E."/>
            <person name="Uehling J."/>
            <person name="Grigoriev I.V."/>
            <person name="Vagvolgyi C."/>
            <person name="Papp T."/>
            <person name="Martin F.M."/>
            <person name="Miettinen O."/>
            <person name="Hibbett D.S."/>
            <person name="Nagy L.G."/>
        </authorList>
    </citation>
    <scope>NUCLEOTIDE SEQUENCE [LARGE SCALE GENOMIC DNA]</scope>
    <source>
        <strain evidence="2 3">OMC1185</strain>
    </source>
</reference>
<dbReference type="AlphaFoldDB" id="A0A5C3MKQ0"/>
<evidence type="ECO:0000256" key="1">
    <source>
        <dbReference type="SAM" id="MobiDB-lite"/>
    </source>
</evidence>
<dbReference type="EMBL" id="ML213534">
    <property type="protein sequence ID" value="TFK45979.1"/>
    <property type="molecule type" value="Genomic_DNA"/>
</dbReference>
<sequence>MSTLLSEPTARASAASLGMWKGSRTEGPQSVLTPENVFHDASVSYMGTLGYSRRQRLLDSICQPGYPWATALPVDISKAASAPATAAYSASSSVTRPLSSSRPTYIQSERQ</sequence>
<evidence type="ECO:0000313" key="3">
    <source>
        <dbReference type="Proteomes" id="UP000305948"/>
    </source>
</evidence>
<feature type="compositionally biased region" description="Low complexity" evidence="1">
    <location>
        <begin position="87"/>
        <end position="101"/>
    </location>
</feature>